<dbReference type="PANTHER" id="PTHR30175">
    <property type="entry name" value="PHOSPHOTRANSFERASE SYSTEM TRANSPORT PROTEIN"/>
    <property type="match status" value="1"/>
</dbReference>
<dbReference type="GO" id="GO:0005886">
    <property type="term" value="C:plasma membrane"/>
    <property type="evidence" value="ECO:0007669"/>
    <property type="project" value="TreeGrafter"/>
</dbReference>
<feature type="transmembrane region" description="Helical" evidence="1">
    <location>
        <begin position="57"/>
        <end position="75"/>
    </location>
</feature>
<keyword evidence="1" id="KW-0812">Transmembrane</keyword>
<name>A0A4U9HHE7_9ENTR</name>
<accession>A0A4U9HHE7</accession>
<reference evidence="2 3" key="1">
    <citation type="submission" date="2019-05" db="EMBL/GenBank/DDBJ databases">
        <authorList>
            <consortium name="Pathogen Informatics"/>
        </authorList>
    </citation>
    <scope>NUCLEOTIDE SEQUENCE [LARGE SCALE GENOMIC DNA]</scope>
    <source>
        <strain evidence="2 3">NCTC13032</strain>
    </source>
</reference>
<dbReference type="GO" id="GO:0090589">
    <property type="term" value="F:protein-phosphocysteine-trehalose phosphotransferase system transporter activity"/>
    <property type="evidence" value="ECO:0007669"/>
    <property type="project" value="TreeGrafter"/>
</dbReference>
<dbReference type="GO" id="GO:0015771">
    <property type="term" value="P:trehalose transport"/>
    <property type="evidence" value="ECO:0007669"/>
    <property type="project" value="TreeGrafter"/>
</dbReference>
<dbReference type="AlphaFoldDB" id="A0A4U9HHE7"/>
<dbReference type="Proteomes" id="UP000310719">
    <property type="component" value="Chromosome"/>
</dbReference>
<proteinExistence type="predicted"/>
<dbReference type="EMBL" id="LR590464">
    <property type="protein sequence ID" value="VTP63115.1"/>
    <property type="molecule type" value="Genomic_DNA"/>
</dbReference>
<organism evidence="2 3">
    <name type="scientific">Leclercia adecarboxylata</name>
    <dbReference type="NCBI Taxonomy" id="83655"/>
    <lineage>
        <taxon>Bacteria</taxon>
        <taxon>Pseudomonadati</taxon>
        <taxon>Pseudomonadota</taxon>
        <taxon>Gammaproteobacteria</taxon>
        <taxon>Enterobacterales</taxon>
        <taxon>Enterobacteriaceae</taxon>
        <taxon>Leclercia</taxon>
    </lineage>
</organism>
<dbReference type="InterPro" id="IPR050558">
    <property type="entry name" value="PTS_Sugar-Specific_Components"/>
</dbReference>
<evidence type="ECO:0000256" key="1">
    <source>
        <dbReference type="SAM" id="Phobius"/>
    </source>
</evidence>
<keyword evidence="1" id="KW-1133">Transmembrane helix</keyword>
<evidence type="ECO:0000313" key="2">
    <source>
        <dbReference type="EMBL" id="VTP63115.1"/>
    </source>
</evidence>
<gene>
    <name evidence="2" type="primary">treB_1</name>
    <name evidence="2" type="ORF">NCTC13032_00697</name>
</gene>
<protein>
    <submittedName>
        <fullName evidence="2">EIIBC-Tre</fullName>
    </submittedName>
</protein>
<keyword evidence="1" id="KW-0472">Membrane</keyword>
<dbReference type="GO" id="GO:0009401">
    <property type="term" value="P:phosphoenolpyruvate-dependent sugar phosphotransferase system"/>
    <property type="evidence" value="ECO:0007669"/>
    <property type="project" value="TreeGrafter"/>
</dbReference>
<evidence type="ECO:0000313" key="3">
    <source>
        <dbReference type="Proteomes" id="UP000310719"/>
    </source>
</evidence>
<dbReference type="PANTHER" id="PTHR30175:SF1">
    <property type="entry name" value="PTS SYSTEM ARBUTIN-, CELLOBIOSE-, AND SALICIN-SPECIFIC EIIBC COMPONENT-RELATED"/>
    <property type="match status" value="1"/>
</dbReference>
<sequence>MYGINLKYRFPMLCAMIGSGLAGLLCGLNSVMANGIGVGGLPGILSHPAGPTGRCSPLAMAIAIIVPMALTTVIYQRKFRQGALQIV</sequence>